<dbReference type="OrthoDB" id="29145at2759"/>
<comment type="caution">
    <text evidence="4">The sequence shown here is derived from an EMBL/GenBank/DDBJ whole genome shotgun (WGS) entry which is preliminary data.</text>
</comment>
<dbReference type="PANTHER" id="PTHR23316">
    <property type="entry name" value="IMPORTIN ALPHA"/>
    <property type="match status" value="1"/>
</dbReference>
<organism evidence="4 5">
    <name type="scientific">Coptis chinensis</name>
    <dbReference type="NCBI Taxonomy" id="261450"/>
    <lineage>
        <taxon>Eukaryota</taxon>
        <taxon>Viridiplantae</taxon>
        <taxon>Streptophyta</taxon>
        <taxon>Embryophyta</taxon>
        <taxon>Tracheophyta</taxon>
        <taxon>Spermatophyta</taxon>
        <taxon>Magnoliopsida</taxon>
        <taxon>Ranunculales</taxon>
        <taxon>Ranunculaceae</taxon>
        <taxon>Coptidoideae</taxon>
        <taxon>Coptis</taxon>
    </lineage>
</organism>
<comment type="similarity">
    <text evidence="1">Belongs to the importin alpha family.</text>
</comment>
<evidence type="ECO:0000256" key="3">
    <source>
        <dbReference type="ARBA" id="ARBA00022927"/>
    </source>
</evidence>
<keyword evidence="5" id="KW-1185">Reference proteome</keyword>
<accession>A0A835IC52</accession>
<keyword evidence="3" id="KW-0653">Protein transport</keyword>
<evidence type="ECO:0000256" key="1">
    <source>
        <dbReference type="ARBA" id="ARBA00010394"/>
    </source>
</evidence>
<dbReference type="GO" id="GO:0015031">
    <property type="term" value="P:protein transport"/>
    <property type="evidence" value="ECO:0007669"/>
    <property type="project" value="UniProtKB-KW"/>
</dbReference>
<gene>
    <name evidence="4" type="ORF">IFM89_009473</name>
</gene>
<dbReference type="Gene3D" id="1.25.10.10">
    <property type="entry name" value="Leucine-rich Repeat Variant"/>
    <property type="match status" value="1"/>
</dbReference>
<evidence type="ECO:0000313" key="5">
    <source>
        <dbReference type="Proteomes" id="UP000631114"/>
    </source>
</evidence>
<protein>
    <submittedName>
        <fullName evidence="4">Uncharacterized protein</fullName>
    </submittedName>
</protein>
<dbReference type="SUPFAM" id="SSF48371">
    <property type="entry name" value="ARM repeat"/>
    <property type="match status" value="1"/>
</dbReference>
<evidence type="ECO:0000256" key="2">
    <source>
        <dbReference type="ARBA" id="ARBA00022448"/>
    </source>
</evidence>
<sequence length="207" mass="22674">MVIFRNVAGDYPKCRDLVLGHGALIPLLAQLNEHAKLSILRNATWTLSNFCHSLRSNSHPSPSVLIPTLRTAGNIVTGDDMQTQVPFLFLSAYLIKTLKLSERTDPTFRIVFSASGSPIKYTTRPGTFPVLAFLKAFDLSPAGRGYGCCGCRRDGEGVHQWKATLNRAKLGLADERFHPCKEVNRRAGGIKYGYGGGDVAFFTTVEA</sequence>
<dbReference type="AlphaFoldDB" id="A0A835IC52"/>
<keyword evidence="2" id="KW-0813">Transport</keyword>
<evidence type="ECO:0000313" key="4">
    <source>
        <dbReference type="EMBL" id="KAF9613647.1"/>
    </source>
</evidence>
<dbReference type="Pfam" id="PF00514">
    <property type="entry name" value="Arm"/>
    <property type="match status" value="1"/>
</dbReference>
<proteinExistence type="inferred from homology"/>
<dbReference type="InterPro" id="IPR016024">
    <property type="entry name" value="ARM-type_fold"/>
</dbReference>
<reference evidence="4 5" key="1">
    <citation type="submission" date="2020-10" db="EMBL/GenBank/DDBJ databases">
        <title>The Coptis chinensis genome and diversification of protoberbering-type alkaloids.</title>
        <authorList>
            <person name="Wang B."/>
            <person name="Shu S."/>
            <person name="Song C."/>
            <person name="Liu Y."/>
        </authorList>
    </citation>
    <scope>NUCLEOTIDE SEQUENCE [LARGE SCALE GENOMIC DNA]</scope>
    <source>
        <strain evidence="4">HL-2020</strain>
        <tissue evidence="4">Leaf</tissue>
    </source>
</reference>
<dbReference type="InterPro" id="IPR000225">
    <property type="entry name" value="Armadillo"/>
</dbReference>
<dbReference type="Proteomes" id="UP000631114">
    <property type="component" value="Unassembled WGS sequence"/>
</dbReference>
<dbReference type="EMBL" id="JADFTS010000003">
    <property type="protein sequence ID" value="KAF9613647.1"/>
    <property type="molecule type" value="Genomic_DNA"/>
</dbReference>
<dbReference type="InterPro" id="IPR011989">
    <property type="entry name" value="ARM-like"/>
</dbReference>
<name>A0A835IC52_9MAGN</name>